<dbReference type="GO" id="GO:0005737">
    <property type="term" value="C:cytoplasm"/>
    <property type="evidence" value="ECO:0007669"/>
    <property type="project" value="UniProtKB-SubCell"/>
</dbReference>
<comment type="caution">
    <text evidence="13">The sequence shown here is derived from an EMBL/GenBank/DDBJ whole genome shotgun (WGS) entry which is preliminary data.</text>
</comment>
<gene>
    <name evidence="13" type="primary">hemG</name>
    <name evidence="13" type="ORF">BUZ61_18965</name>
</gene>
<dbReference type="PANTHER" id="PTHR42923:SF3">
    <property type="entry name" value="PROTOPORPHYRINOGEN OXIDASE"/>
    <property type="match status" value="1"/>
</dbReference>
<dbReference type="OrthoDB" id="9805195at2"/>
<dbReference type="NCBIfam" id="TIGR00562">
    <property type="entry name" value="proto_IX_ox"/>
    <property type="match status" value="1"/>
</dbReference>
<comment type="pathway">
    <text evidence="3 11">Porphyrin-containing compound metabolism; protoheme biosynthesis.</text>
</comment>
<comment type="similarity">
    <text evidence="4 11">Belongs to the protoporphyrinogen/coproporphyrinogen oxidase family. Coproporphyrinogen III oxidase subfamily.</text>
</comment>
<keyword evidence="11" id="KW-0963">Cytoplasm</keyword>
<dbReference type="InterPro" id="IPR050464">
    <property type="entry name" value="Zeta_carotene_desat/Oxidored"/>
</dbReference>
<dbReference type="EC" id="1.3.3.15" evidence="5 11"/>
<dbReference type="InterPro" id="IPR004572">
    <property type="entry name" value="Protoporphyrinogen_oxidase"/>
</dbReference>
<dbReference type="InterPro" id="IPR036188">
    <property type="entry name" value="FAD/NAD-bd_sf"/>
</dbReference>
<sequence>IQTYRKDGFTIELGPESYLGRKTIMTDLATEVGLGDELITNQTGQSYIYARNRLYPIPGGSIMGIPTDLKPFMTTQLISLKGKLRAAMDLTKKPIEMDGDISVGDFFRQRLGDEVLENLIEPLMGGIYGTDIDKLSLM</sequence>
<dbReference type="InterPro" id="IPR002937">
    <property type="entry name" value="Amino_oxidase"/>
</dbReference>
<organism evidence="13 14">
    <name type="scientific">Staphylococcus nepalensis</name>
    <dbReference type="NCBI Taxonomy" id="214473"/>
    <lineage>
        <taxon>Bacteria</taxon>
        <taxon>Bacillati</taxon>
        <taxon>Bacillota</taxon>
        <taxon>Bacilli</taxon>
        <taxon>Bacillales</taxon>
        <taxon>Staphylococcaceae</taxon>
        <taxon>Staphylococcus</taxon>
    </lineage>
</organism>
<dbReference type="Proteomes" id="UP000240400">
    <property type="component" value="Unassembled WGS sequence"/>
</dbReference>
<feature type="non-terminal residue" evidence="13">
    <location>
        <position position="1"/>
    </location>
</feature>
<feature type="non-terminal residue" evidence="13">
    <location>
        <position position="138"/>
    </location>
</feature>
<evidence type="ECO:0000256" key="7">
    <source>
        <dbReference type="ARBA" id="ARBA00022630"/>
    </source>
</evidence>
<evidence type="ECO:0000256" key="9">
    <source>
        <dbReference type="ARBA" id="ARBA00023002"/>
    </source>
</evidence>
<evidence type="ECO:0000313" key="14">
    <source>
        <dbReference type="Proteomes" id="UP000240400"/>
    </source>
</evidence>
<dbReference type="UniPathway" id="UPA00252"/>
<dbReference type="Gene3D" id="3.90.660.20">
    <property type="entry name" value="Protoporphyrinogen oxidase, mitochondrial, domain 2"/>
    <property type="match status" value="1"/>
</dbReference>
<dbReference type="SUPFAM" id="SSF51905">
    <property type="entry name" value="FAD/NAD(P)-binding domain"/>
    <property type="match status" value="1"/>
</dbReference>
<accession>A0A2T4RZ75</accession>
<keyword evidence="9 11" id="KW-0560">Oxidoreductase</keyword>
<comment type="catalytic activity">
    <reaction evidence="1">
        <text>coproporphyrinogen III + 3 O2 = coproporphyrin III + 3 H2O2</text>
        <dbReference type="Rhea" id="RHEA:43436"/>
        <dbReference type="ChEBI" id="CHEBI:15379"/>
        <dbReference type="ChEBI" id="CHEBI:16240"/>
        <dbReference type="ChEBI" id="CHEBI:57309"/>
        <dbReference type="ChEBI" id="CHEBI:131725"/>
        <dbReference type="EC" id="1.3.3.15"/>
    </reaction>
    <physiologicalReaction direction="left-to-right" evidence="1">
        <dbReference type="Rhea" id="RHEA:43437"/>
    </physiologicalReaction>
</comment>
<proteinExistence type="inferred from homology"/>
<dbReference type="RefSeq" id="WP_107644790.1">
    <property type="nucleotide sequence ID" value="NZ_PZHR01001093.1"/>
</dbReference>
<dbReference type="Pfam" id="PF01593">
    <property type="entry name" value="Amino_oxidase"/>
    <property type="match status" value="1"/>
</dbReference>
<evidence type="ECO:0000256" key="10">
    <source>
        <dbReference type="ARBA" id="ARBA00023133"/>
    </source>
</evidence>
<name>A0A2T4RZ75_9STAP</name>
<evidence type="ECO:0000256" key="5">
    <source>
        <dbReference type="ARBA" id="ARBA00012402"/>
    </source>
</evidence>
<evidence type="ECO:0000256" key="4">
    <source>
        <dbReference type="ARBA" id="ARBA00008310"/>
    </source>
</evidence>
<evidence type="ECO:0000256" key="6">
    <source>
        <dbReference type="ARBA" id="ARBA00019046"/>
    </source>
</evidence>
<evidence type="ECO:0000256" key="8">
    <source>
        <dbReference type="ARBA" id="ARBA00022827"/>
    </source>
</evidence>
<dbReference type="GO" id="GO:0004729">
    <property type="term" value="F:oxygen-dependent protoporphyrinogen oxidase activity"/>
    <property type="evidence" value="ECO:0007669"/>
    <property type="project" value="UniProtKB-UniRule"/>
</dbReference>
<dbReference type="AlphaFoldDB" id="A0A2T4RZ75"/>
<dbReference type="Gene3D" id="1.10.3110.10">
    <property type="entry name" value="protoporphyrinogen ix oxidase, domain 3"/>
    <property type="match status" value="1"/>
</dbReference>
<keyword evidence="7 11" id="KW-0285">Flavoprotein</keyword>
<comment type="subcellular location">
    <subcellularLocation>
        <location evidence="11">Cytoplasm</location>
    </subcellularLocation>
</comment>
<keyword evidence="8 11" id="KW-0274">FAD</keyword>
<dbReference type="EMBL" id="PZHR01001093">
    <property type="protein sequence ID" value="PTK36659.1"/>
    <property type="molecule type" value="Genomic_DNA"/>
</dbReference>
<evidence type="ECO:0000256" key="2">
    <source>
        <dbReference type="ARBA" id="ARBA00001974"/>
    </source>
</evidence>
<feature type="domain" description="Amine oxidase" evidence="12">
    <location>
        <begin position="1"/>
        <end position="137"/>
    </location>
</feature>
<evidence type="ECO:0000256" key="11">
    <source>
        <dbReference type="RuleBase" id="RU364052"/>
    </source>
</evidence>
<evidence type="ECO:0000313" key="13">
    <source>
        <dbReference type="EMBL" id="PTK36659.1"/>
    </source>
</evidence>
<evidence type="ECO:0000256" key="3">
    <source>
        <dbReference type="ARBA" id="ARBA00004744"/>
    </source>
</evidence>
<keyword evidence="10 11" id="KW-0350">Heme biosynthesis</keyword>
<comment type="function">
    <text evidence="11">Involved in coproporphyrin-dependent heme b biosynthesis. Catalyzes the oxidation of coproporphyrinogen III to coproporphyrin III.</text>
</comment>
<evidence type="ECO:0000256" key="1">
    <source>
        <dbReference type="ARBA" id="ARBA00001755"/>
    </source>
</evidence>
<evidence type="ECO:0000259" key="12">
    <source>
        <dbReference type="Pfam" id="PF01593"/>
    </source>
</evidence>
<comment type="cofactor">
    <cofactor evidence="2 11">
        <name>FAD</name>
        <dbReference type="ChEBI" id="CHEBI:57692"/>
    </cofactor>
</comment>
<dbReference type="PANTHER" id="PTHR42923">
    <property type="entry name" value="PROTOPORPHYRINOGEN OXIDASE"/>
    <property type="match status" value="1"/>
</dbReference>
<dbReference type="GO" id="GO:0006783">
    <property type="term" value="P:heme biosynthetic process"/>
    <property type="evidence" value="ECO:0007669"/>
    <property type="project" value="UniProtKB-UniRule"/>
</dbReference>
<reference evidence="13 14" key="1">
    <citation type="journal article" date="2016" name="Front. Microbiol.">
        <title>Comprehensive Phylogenetic Analysis of Bovine Non-aureus Staphylococci Species Based on Whole-Genome Sequencing.</title>
        <authorList>
            <person name="Naushad S."/>
            <person name="Barkema H.W."/>
            <person name="Luby C."/>
            <person name="Condas L.A."/>
            <person name="Nobrega D.B."/>
            <person name="Carson D.A."/>
            <person name="De Buck J."/>
        </authorList>
    </citation>
    <scope>NUCLEOTIDE SEQUENCE [LARGE SCALE GENOMIC DNA]</scope>
    <source>
        <strain evidence="13 14">SNUC 4337</strain>
    </source>
</reference>
<protein>
    <recommendedName>
        <fullName evidence="6 11">Coproporphyrinogen III oxidase</fullName>
        <ecNumber evidence="5 11">1.3.3.15</ecNumber>
    </recommendedName>
</protein>